<keyword evidence="6" id="KW-0119">Carbohydrate metabolism</keyword>
<evidence type="ECO:0000256" key="3">
    <source>
        <dbReference type="ARBA" id="ARBA00012560"/>
    </source>
</evidence>
<dbReference type="AlphaFoldDB" id="A0A0F9E1S8"/>
<protein>
    <recommendedName>
        <fullName evidence="3">4-alpha-glucanotransferase</fullName>
        <ecNumber evidence="3">2.4.1.25</ecNumber>
    </recommendedName>
    <alternativeName>
        <fullName evidence="7">Amylomaltase</fullName>
    </alternativeName>
    <alternativeName>
        <fullName evidence="8">Disproportionating enzyme</fullName>
    </alternativeName>
</protein>
<evidence type="ECO:0000256" key="2">
    <source>
        <dbReference type="ARBA" id="ARBA00005684"/>
    </source>
</evidence>
<dbReference type="EMBL" id="LAZR01026694">
    <property type="protein sequence ID" value="KKL67934.1"/>
    <property type="molecule type" value="Genomic_DNA"/>
</dbReference>
<comment type="catalytic activity">
    <reaction evidence="1">
        <text>Transfers a segment of a (1-&gt;4)-alpha-D-glucan to a new position in an acceptor, which may be glucose or a (1-&gt;4)-alpha-D-glucan.</text>
        <dbReference type="EC" id="2.4.1.25"/>
    </reaction>
</comment>
<dbReference type="EC" id="2.4.1.25" evidence="3"/>
<evidence type="ECO:0000256" key="5">
    <source>
        <dbReference type="ARBA" id="ARBA00022679"/>
    </source>
</evidence>
<dbReference type="InterPro" id="IPR003385">
    <property type="entry name" value="Glyco_hydro_77"/>
</dbReference>
<dbReference type="InterPro" id="IPR017853">
    <property type="entry name" value="GH"/>
</dbReference>
<reference evidence="9" key="1">
    <citation type="journal article" date="2015" name="Nature">
        <title>Complex archaea that bridge the gap between prokaryotes and eukaryotes.</title>
        <authorList>
            <person name="Spang A."/>
            <person name="Saw J.H."/>
            <person name="Jorgensen S.L."/>
            <person name="Zaremba-Niedzwiedzka K."/>
            <person name="Martijn J."/>
            <person name="Lind A.E."/>
            <person name="van Eijk R."/>
            <person name="Schleper C."/>
            <person name="Guy L."/>
            <person name="Ettema T.J."/>
        </authorList>
    </citation>
    <scope>NUCLEOTIDE SEQUENCE</scope>
</reference>
<evidence type="ECO:0000313" key="9">
    <source>
        <dbReference type="EMBL" id="KKL67934.1"/>
    </source>
</evidence>
<evidence type="ECO:0000256" key="7">
    <source>
        <dbReference type="ARBA" id="ARBA00031423"/>
    </source>
</evidence>
<sequence>VVPPELKTALADKAIFSNSLFYFEKDFQGEFLTVQSFPGQSLLMVANHDVPPFFGWWQGRDLTLKHEYKLLDELQLTQLQAERKIEKQRLLRFLSSCAEHSFSLHSAAEDVYQAVILGLARAPARLFTIQLDDLDQQTLPVNIPGTDQEYPNWRRVLTHSSEHILTRHSAFLSAINSIRTN</sequence>
<evidence type="ECO:0000256" key="4">
    <source>
        <dbReference type="ARBA" id="ARBA00022676"/>
    </source>
</evidence>
<evidence type="ECO:0000256" key="8">
    <source>
        <dbReference type="ARBA" id="ARBA00031501"/>
    </source>
</evidence>
<dbReference type="PANTHER" id="PTHR32438">
    <property type="entry name" value="4-ALPHA-GLUCANOTRANSFERASE DPE1, CHLOROPLASTIC/AMYLOPLASTIC"/>
    <property type="match status" value="1"/>
</dbReference>
<feature type="non-terminal residue" evidence="9">
    <location>
        <position position="1"/>
    </location>
</feature>
<evidence type="ECO:0000256" key="1">
    <source>
        <dbReference type="ARBA" id="ARBA00000439"/>
    </source>
</evidence>
<keyword evidence="5" id="KW-0808">Transferase</keyword>
<evidence type="ECO:0000256" key="6">
    <source>
        <dbReference type="ARBA" id="ARBA00023277"/>
    </source>
</evidence>
<accession>A0A0F9E1S8</accession>
<organism evidence="9">
    <name type="scientific">marine sediment metagenome</name>
    <dbReference type="NCBI Taxonomy" id="412755"/>
    <lineage>
        <taxon>unclassified sequences</taxon>
        <taxon>metagenomes</taxon>
        <taxon>ecological metagenomes</taxon>
    </lineage>
</organism>
<dbReference type="Gene3D" id="3.20.20.80">
    <property type="entry name" value="Glycosidases"/>
    <property type="match status" value="1"/>
</dbReference>
<dbReference type="GO" id="GO:0005975">
    <property type="term" value="P:carbohydrate metabolic process"/>
    <property type="evidence" value="ECO:0007669"/>
    <property type="project" value="InterPro"/>
</dbReference>
<name>A0A0F9E1S8_9ZZZZ</name>
<keyword evidence="4" id="KW-0328">Glycosyltransferase</keyword>
<dbReference type="GO" id="GO:0004134">
    <property type="term" value="F:4-alpha-glucanotransferase activity"/>
    <property type="evidence" value="ECO:0007669"/>
    <property type="project" value="UniProtKB-EC"/>
</dbReference>
<proteinExistence type="inferred from homology"/>
<dbReference type="PANTHER" id="PTHR32438:SF5">
    <property type="entry name" value="4-ALPHA-GLUCANOTRANSFERASE DPE1, CHLOROPLASTIC_AMYLOPLASTIC"/>
    <property type="match status" value="1"/>
</dbReference>
<dbReference type="SUPFAM" id="SSF51445">
    <property type="entry name" value="(Trans)glycosidases"/>
    <property type="match status" value="1"/>
</dbReference>
<comment type="caution">
    <text evidence="9">The sequence shown here is derived from an EMBL/GenBank/DDBJ whole genome shotgun (WGS) entry which is preliminary data.</text>
</comment>
<comment type="similarity">
    <text evidence="2">Belongs to the disproportionating enzyme family.</text>
</comment>
<gene>
    <name evidence="9" type="ORF">LCGC14_2130010</name>
</gene>
<dbReference type="Pfam" id="PF02446">
    <property type="entry name" value="Glyco_hydro_77"/>
    <property type="match status" value="1"/>
</dbReference>